<evidence type="ECO:0000256" key="1">
    <source>
        <dbReference type="SAM" id="MobiDB-lite"/>
    </source>
</evidence>
<evidence type="ECO:0000313" key="4">
    <source>
        <dbReference type="EMBL" id="NVP30709.1"/>
    </source>
</evidence>
<comment type="caution">
    <text evidence="4">The sequence shown here is derived from an EMBL/GenBank/DDBJ whole genome shotgun (WGS) entry which is preliminary data.</text>
</comment>
<dbReference type="RefSeq" id="WP_082678370.1">
    <property type="nucleotide sequence ID" value="NZ_JABEOW010000038.1"/>
</dbReference>
<dbReference type="EMBL" id="JABEOV010000010">
    <property type="protein sequence ID" value="NNG53006.1"/>
    <property type="molecule type" value="Genomic_DNA"/>
</dbReference>
<dbReference type="EMBL" id="JABYQV010000004">
    <property type="protein sequence ID" value="NVP30709.1"/>
    <property type="molecule type" value="Genomic_DNA"/>
</dbReference>
<sequence length="102" mass="10186">MRTSTILTIAGAVVVGTIVGIGIAPGGSSTSPSIQTPGTIVSDAAAMTGIKRRREPEIGDHWGGCNDARAAGTVPIHRGEPGYDAKMDGDDDGIACEPSPGA</sequence>
<dbReference type="Proteomes" id="UP000557656">
    <property type="component" value="Unassembled WGS sequence"/>
</dbReference>
<protein>
    <submittedName>
        <fullName evidence="4">Excalibur calcium-binding domain-containing protein</fullName>
    </submittedName>
</protein>
<accession>A0A7Y7QUL7</accession>
<organism evidence="4 5">
    <name type="scientific">Sphingomonas sanguinis</name>
    <dbReference type="NCBI Taxonomy" id="33051"/>
    <lineage>
        <taxon>Bacteria</taxon>
        <taxon>Pseudomonadati</taxon>
        <taxon>Pseudomonadota</taxon>
        <taxon>Alphaproteobacteria</taxon>
        <taxon>Sphingomonadales</taxon>
        <taxon>Sphingomonadaceae</taxon>
        <taxon>Sphingomonas</taxon>
    </lineage>
</organism>
<name>A0A7Y7QUL7_9SPHN</name>
<feature type="compositionally biased region" description="Basic and acidic residues" evidence="1">
    <location>
        <begin position="77"/>
        <end position="88"/>
    </location>
</feature>
<dbReference type="InterPro" id="IPR008613">
    <property type="entry name" value="Excalibur_Ca-bd_domain"/>
</dbReference>
<dbReference type="Proteomes" id="UP000531581">
    <property type="component" value="Unassembled WGS sequence"/>
</dbReference>
<feature type="region of interest" description="Disordered" evidence="1">
    <location>
        <begin position="72"/>
        <end position="102"/>
    </location>
</feature>
<proteinExistence type="predicted"/>
<feature type="domain" description="Excalibur calcium-binding" evidence="2">
    <location>
        <begin position="61"/>
        <end position="97"/>
    </location>
</feature>
<dbReference type="AlphaFoldDB" id="A0A7Y7QUL7"/>
<gene>
    <name evidence="3" type="ORF">HKX05_06555</name>
    <name evidence="4" type="ORF">HLV41_06610</name>
</gene>
<evidence type="ECO:0000313" key="6">
    <source>
        <dbReference type="Proteomes" id="UP000557656"/>
    </source>
</evidence>
<evidence type="ECO:0000313" key="3">
    <source>
        <dbReference type="EMBL" id="NNG53006.1"/>
    </source>
</evidence>
<evidence type="ECO:0000313" key="5">
    <source>
        <dbReference type="Proteomes" id="UP000531581"/>
    </source>
</evidence>
<evidence type="ECO:0000259" key="2">
    <source>
        <dbReference type="SMART" id="SM00894"/>
    </source>
</evidence>
<dbReference type="Pfam" id="PF05901">
    <property type="entry name" value="Excalibur"/>
    <property type="match status" value="1"/>
</dbReference>
<dbReference type="SMART" id="SM00894">
    <property type="entry name" value="Excalibur"/>
    <property type="match status" value="1"/>
</dbReference>
<reference evidence="5 6" key="1">
    <citation type="submission" date="2020-05" db="EMBL/GenBank/DDBJ databases">
        <title>Draft Genome Sequences of Sphingomonas sp. Isolated from the International Space Station.</title>
        <authorList>
            <person name="Bijlani S."/>
            <person name="Singh N.K."/>
            <person name="Mason C.E."/>
            <person name="Wang C.C."/>
            <person name="Venkateswaran K."/>
        </authorList>
    </citation>
    <scope>NUCLEOTIDE SEQUENCE [LARGE SCALE GENOMIC DNA]</scope>
    <source>
        <strain evidence="3 6">IIF7SW-B5</strain>
        <strain evidence="4">ISS-IIF7SWP</strain>
    </source>
</reference>
<keyword evidence="6" id="KW-1185">Reference proteome</keyword>